<dbReference type="RefSeq" id="WP_203388340.1">
    <property type="nucleotide sequence ID" value="NZ_CP064781.1"/>
</dbReference>
<name>A0A974SQW5_9RHOO</name>
<evidence type="ECO:0000256" key="8">
    <source>
        <dbReference type="SAM" id="Phobius"/>
    </source>
</evidence>
<feature type="transmembrane region" description="Helical" evidence="8">
    <location>
        <begin position="172"/>
        <end position="189"/>
    </location>
</feature>
<feature type="transmembrane region" description="Helical" evidence="8">
    <location>
        <begin position="59"/>
        <end position="78"/>
    </location>
</feature>
<dbReference type="InterPro" id="IPR050297">
    <property type="entry name" value="LipidA_mod_glycosyltrf_83"/>
</dbReference>
<evidence type="ECO:0000313" key="10">
    <source>
        <dbReference type="Proteomes" id="UP000663444"/>
    </source>
</evidence>
<feature type="transmembrane region" description="Helical" evidence="8">
    <location>
        <begin position="314"/>
        <end position="331"/>
    </location>
</feature>
<keyword evidence="4" id="KW-0808">Transferase</keyword>
<evidence type="ECO:0000256" key="5">
    <source>
        <dbReference type="ARBA" id="ARBA00022692"/>
    </source>
</evidence>
<feature type="transmembrane region" description="Helical" evidence="8">
    <location>
        <begin position="85"/>
        <end position="104"/>
    </location>
</feature>
<keyword evidence="7 8" id="KW-0472">Membrane</keyword>
<feature type="transmembrane region" description="Helical" evidence="8">
    <location>
        <begin position="337"/>
        <end position="359"/>
    </location>
</feature>
<evidence type="ECO:0000256" key="1">
    <source>
        <dbReference type="ARBA" id="ARBA00004651"/>
    </source>
</evidence>
<evidence type="ECO:0000256" key="3">
    <source>
        <dbReference type="ARBA" id="ARBA00022676"/>
    </source>
</evidence>
<gene>
    <name evidence="9" type="ORF">IWH25_05555</name>
</gene>
<dbReference type="Proteomes" id="UP000663444">
    <property type="component" value="Chromosome"/>
</dbReference>
<evidence type="ECO:0000256" key="7">
    <source>
        <dbReference type="ARBA" id="ARBA00023136"/>
    </source>
</evidence>
<dbReference type="GO" id="GO:0005886">
    <property type="term" value="C:plasma membrane"/>
    <property type="evidence" value="ECO:0007669"/>
    <property type="project" value="UniProtKB-SubCell"/>
</dbReference>
<accession>A0A974SQW5</accession>
<keyword evidence="10" id="KW-1185">Reference proteome</keyword>
<keyword evidence="6 8" id="KW-1133">Transmembrane helix</keyword>
<feature type="transmembrane region" description="Helical" evidence="8">
    <location>
        <begin position="135"/>
        <end position="152"/>
    </location>
</feature>
<dbReference type="GO" id="GO:0009103">
    <property type="term" value="P:lipopolysaccharide biosynthetic process"/>
    <property type="evidence" value="ECO:0007669"/>
    <property type="project" value="UniProtKB-ARBA"/>
</dbReference>
<keyword evidence="5 8" id="KW-0812">Transmembrane</keyword>
<feature type="transmembrane region" description="Helical" evidence="8">
    <location>
        <begin position="285"/>
        <end position="302"/>
    </location>
</feature>
<evidence type="ECO:0000256" key="6">
    <source>
        <dbReference type="ARBA" id="ARBA00022989"/>
    </source>
</evidence>
<protein>
    <submittedName>
        <fullName evidence="9">Glycosyltransferase family 39 protein</fullName>
    </submittedName>
</protein>
<evidence type="ECO:0000313" key="9">
    <source>
        <dbReference type="EMBL" id="QRJ64812.1"/>
    </source>
</evidence>
<dbReference type="KEGG" id="ares:IWH25_05555"/>
<dbReference type="AlphaFoldDB" id="A0A974SQW5"/>
<keyword evidence="3" id="KW-0328">Glycosyltransferase</keyword>
<organism evidence="9 10">
    <name type="scientific">Azospira restricta</name>
    <dbReference type="NCBI Taxonomy" id="404405"/>
    <lineage>
        <taxon>Bacteria</taxon>
        <taxon>Pseudomonadati</taxon>
        <taxon>Pseudomonadota</taxon>
        <taxon>Betaproteobacteria</taxon>
        <taxon>Rhodocyclales</taxon>
        <taxon>Rhodocyclaceae</taxon>
        <taxon>Azospira</taxon>
    </lineage>
</organism>
<feature type="transmembrane region" description="Helical" evidence="8">
    <location>
        <begin position="366"/>
        <end position="383"/>
    </location>
</feature>
<dbReference type="PANTHER" id="PTHR33908:SF11">
    <property type="entry name" value="MEMBRANE PROTEIN"/>
    <property type="match status" value="1"/>
</dbReference>
<dbReference type="EMBL" id="CP064781">
    <property type="protein sequence ID" value="QRJ64812.1"/>
    <property type="molecule type" value="Genomic_DNA"/>
</dbReference>
<keyword evidence="2" id="KW-1003">Cell membrane</keyword>
<comment type="subcellular location">
    <subcellularLocation>
        <location evidence="1">Cell membrane</location>
        <topology evidence="1">Multi-pass membrane protein</topology>
    </subcellularLocation>
</comment>
<sequence>MFTTLRIPPWLTPVRATFLASLLLSLVARLGSTLNRDGMLYVKGAQAFLDGGFTAAREVFNWPFLSIAMAVVGRLTGLGPETAGYLLNALFMAGACALMVACIARRTPELSWLGAFVVLALPGLNEYRNELLREYGCWFFVMLAFWLALRWAERPRWPSALALQAALGGAALFRPEALALFPALLLWQLAGAPRAERGRRLLMLGGLPLAGGIALAALYVSGGLAGGGRLAEDLGRFRLARFDAKAQALASALVVDAREQLVVFAQEQARTILLFGSLALVPLKVLQKLGLFVVPLAFALFGRAARPALGRHPLFAWGIAAHLLVLAVFVVDLQFLAGRYVGLILLFSTPFAAAGLAAMLQHRPRWRITVFIGMALLALANVVSTSPGKTHLVDAGRWLAANVADPSTVYIDSGRTAYHAGWQTAAVAERNQRPAVEKAVAEERYALYVLEHSRKDAPLEDWLAKTGLRVVTRFEHPNRDAVIIAAPASRKP</sequence>
<reference evidence="9" key="1">
    <citation type="submission" date="2020-11" db="EMBL/GenBank/DDBJ databases">
        <title>Azospira restricta DSM 18626 genome sequence.</title>
        <authorList>
            <person name="Moe W.M."/>
        </authorList>
    </citation>
    <scope>NUCLEOTIDE SEQUENCE</scope>
    <source>
        <strain evidence="9">DSM 18626</strain>
    </source>
</reference>
<proteinExistence type="predicted"/>
<evidence type="ECO:0000256" key="2">
    <source>
        <dbReference type="ARBA" id="ARBA00022475"/>
    </source>
</evidence>
<feature type="transmembrane region" description="Helical" evidence="8">
    <location>
        <begin position="201"/>
        <end position="220"/>
    </location>
</feature>
<dbReference type="GO" id="GO:0016763">
    <property type="term" value="F:pentosyltransferase activity"/>
    <property type="evidence" value="ECO:0007669"/>
    <property type="project" value="TreeGrafter"/>
</dbReference>
<evidence type="ECO:0000256" key="4">
    <source>
        <dbReference type="ARBA" id="ARBA00022679"/>
    </source>
</evidence>
<dbReference type="PANTHER" id="PTHR33908">
    <property type="entry name" value="MANNOSYLTRANSFERASE YKCB-RELATED"/>
    <property type="match status" value="1"/>
</dbReference>